<evidence type="ECO:0000256" key="10">
    <source>
        <dbReference type="ARBA" id="ARBA00035120"/>
    </source>
</evidence>
<keyword evidence="7 12" id="KW-0406">Ion transport</keyword>
<keyword evidence="2 12" id="KW-1003">Cell membrane</keyword>
<keyword evidence="5 12" id="KW-1133">Transmembrane helix</keyword>
<keyword evidence="12" id="KW-0479">Metal-binding</keyword>
<evidence type="ECO:0000256" key="5">
    <source>
        <dbReference type="ARBA" id="ARBA00022989"/>
    </source>
</evidence>
<dbReference type="EMBL" id="JFGV01000011">
    <property type="protein sequence ID" value="EYU16400.1"/>
    <property type="molecule type" value="Genomic_DNA"/>
</dbReference>
<dbReference type="PANTHER" id="PTHR28259">
    <property type="entry name" value="FLUORIDE EXPORT PROTEIN 1-RELATED"/>
    <property type="match status" value="1"/>
</dbReference>
<accession>A0A022PPR4</accession>
<evidence type="ECO:0000313" key="14">
    <source>
        <dbReference type="Proteomes" id="UP000023464"/>
    </source>
</evidence>
<keyword evidence="12" id="KW-0813">Transport</keyword>
<feature type="transmembrane region" description="Helical" evidence="12">
    <location>
        <begin position="53"/>
        <end position="75"/>
    </location>
</feature>
<evidence type="ECO:0000256" key="12">
    <source>
        <dbReference type="HAMAP-Rule" id="MF_00454"/>
    </source>
</evidence>
<comment type="function">
    <text evidence="12">Fluoride-specific ion channel. Important for reducing fluoride concentration in the cell, thus reducing its toxicity.</text>
</comment>
<comment type="caution">
    <text evidence="13">The sequence shown here is derived from an EMBL/GenBank/DDBJ whole genome shotgun (WGS) entry which is preliminary data.</text>
</comment>
<keyword evidence="3" id="KW-0997">Cell inner membrane</keyword>
<evidence type="ECO:0000256" key="7">
    <source>
        <dbReference type="ARBA" id="ARBA00023065"/>
    </source>
</evidence>
<dbReference type="GO" id="GO:0062054">
    <property type="term" value="F:fluoride channel activity"/>
    <property type="evidence" value="ECO:0007669"/>
    <property type="project" value="UniProtKB-UniRule"/>
</dbReference>
<reference evidence="13 14" key="1">
    <citation type="submission" date="2014-03" db="EMBL/GenBank/DDBJ databases">
        <title>Draft Genome of Photorhabdus luminescens BA1, an Egyptian Isolate.</title>
        <authorList>
            <person name="Ghazal S."/>
            <person name="Hurst S.G.IV."/>
            <person name="Morris K."/>
            <person name="Thomas K."/>
            <person name="Tisa L.S."/>
        </authorList>
    </citation>
    <scope>NUCLEOTIDE SEQUENCE [LARGE SCALE GENOMIC DNA]</scope>
    <source>
        <strain evidence="13 14">BA1</strain>
    </source>
</reference>
<keyword evidence="6 12" id="KW-0915">Sodium</keyword>
<feature type="transmembrane region" description="Helical" evidence="12">
    <location>
        <begin position="117"/>
        <end position="141"/>
    </location>
</feature>
<proteinExistence type="inferred from homology"/>
<dbReference type="InterPro" id="IPR003691">
    <property type="entry name" value="FluC"/>
</dbReference>
<dbReference type="PANTHER" id="PTHR28259:SF1">
    <property type="entry name" value="FLUORIDE EXPORT PROTEIN 1-RELATED"/>
    <property type="match status" value="1"/>
</dbReference>
<dbReference type="AlphaFoldDB" id="A0A022PPR4"/>
<name>A0A022PPR4_9GAMM</name>
<sequence>MTGVSECSQQRGSLKDDGYIMTNIILAVFIGGGLGSVLRWFISLRLNNISSNIAIGTLTVNCIGALIIGLGLAYFNKSTHLDPAWKLMLTTGFCGGLTTFSTFSVEVVYLLQEGKLGWALGTVLLNLFGSLLMTVLAFVLMREL</sequence>
<evidence type="ECO:0000256" key="9">
    <source>
        <dbReference type="ARBA" id="ARBA00023303"/>
    </source>
</evidence>
<evidence type="ECO:0000256" key="11">
    <source>
        <dbReference type="ARBA" id="ARBA00035585"/>
    </source>
</evidence>
<evidence type="ECO:0000313" key="13">
    <source>
        <dbReference type="EMBL" id="EYU16400.1"/>
    </source>
</evidence>
<dbReference type="Proteomes" id="UP000023464">
    <property type="component" value="Unassembled WGS sequence"/>
</dbReference>
<feature type="binding site" evidence="12">
    <location>
        <position position="95"/>
    </location>
    <ligand>
        <name>Na(+)</name>
        <dbReference type="ChEBI" id="CHEBI:29101"/>
        <note>structural</note>
    </ligand>
</feature>
<keyword evidence="4 12" id="KW-0812">Transmembrane</keyword>
<keyword evidence="8 12" id="KW-0472">Membrane</keyword>
<evidence type="ECO:0000256" key="8">
    <source>
        <dbReference type="ARBA" id="ARBA00023136"/>
    </source>
</evidence>
<dbReference type="NCBIfam" id="TIGR00494">
    <property type="entry name" value="crcB"/>
    <property type="match status" value="1"/>
</dbReference>
<keyword evidence="9 12" id="KW-0407">Ion channel</keyword>
<comment type="similarity">
    <text evidence="10 12">Belongs to the fluoride channel Fluc/FEX (TC 1.A.43) family.</text>
</comment>
<comment type="catalytic activity">
    <reaction evidence="11">
        <text>fluoride(in) = fluoride(out)</text>
        <dbReference type="Rhea" id="RHEA:76159"/>
        <dbReference type="ChEBI" id="CHEBI:17051"/>
    </reaction>
    <physiologicalReaction direction="left-to-right" evidence="11">
        <dbReference type="Rhea" id="RHEA:76160"/>
    </physiologicalReaction>
</comment>
<dbReference type="HAMAP" id="MF_00454">
    <property type="entry name" value="FluC"/>
    <property type="match status" value="1"/>
</dbReference>
<feature type="binding site" evidence="12">
    <location>
        <position position="98"/>
    </location>
    <ligand>
        <name>Na(+)</name>
        <dbReference type="ChEBI" id="CHEBI:29101"/>
        <note>structural</note>
    </ligand>
</feature>
<dbReference type="GO" id="GO:0005886">
    <property type="term" value="C:plasma membrane"/>
    <property type="evidence" value="ECO:0007669"/>
    <property type="project" value="UniProtKB-SubCell"/>
</dbReference>
<evidence type="ECO:0000256" key="2">
    <source>
        <dbReference type="ARBA" id="ARBA00022475"/>
    </source>
</evidence>
<evidence type="ECO:0000256" key="4">
    <source>
        <dbReference type="ARBA" id="ARBA00022692"/>
    </source>
</evidence>
<dbReference type="PATRIC" id="fig|1393736.3.peg.1083"/>
<evidence type="ECO:0000256" key="1">
    <source>
        <dbReference type="ARBA" id="ARBA00004651"/>
    </source>
</evidence>
<evidence type="ECO:0000256" key="6">
    <source>
        <dbReference type="ARBA" id="ARBA00023053"/>
    </source>
</evidence>
<protein>
    <recommendedName>
        <fullName evidence="12">Fluoride-specific ion channel FluC</fullName>
    </recommendedName>
</protein>
<dbReference type="Pfam" id="PF02537">
    <property type="entry name" value="CRCB"/>
    <property type="match status" value="1"/>
</dbReference>
<dbReference type="GO" id="GO:0046872">
    <property type="term" value="F:metal ion binding"/>
    <property type="evidence" value="ECO:0007669"/>
    <property type="project" value="UniProtKB-KW"/>
</dbReference>
<evidence type="ECO:0000256" key="3">
    <source>
        <dbReference type="ARBA" id="ARBA00022519"/>
    </source>
</evidence>
<feature type="transmembrane region" description="Helical" evidence="12">
    <location>
        <begin position="87"/>
        <end position="111"/>
    </location>
</feature>
<organism evidence="13 14">
    <name type="scientific">Photorhabdus aegyptia</name>
    <dbReference type="NCBI Taxonomy" id="2805098"/>
    <lineage>
        <taxon>Bacteria</taxon>
        <taxon>Pseudomonadati</taxon>
        <taxon>Pseudomonadota</taxon>
        <taxon>Gammaproteobacteria</taxon>
        <taxon>Enterobacterales</taxon>
        <taxon>Morganellaceae</taxon>
        <taxon>Photorhabdus</taxon>
    </lineage>
</organism>
<dbReference type="NCBIfam" id="NF010792">
    <property type="entry name" value="PRK14196.1"/>
    <property type="match status" value="1"/>
</dbReference>
<gene>
    <name evidence="12" type="primary">fluC</name>
    <name evidence="12" type="synonym">crcB</name>
    <name evidence="13" type="ORF">BA1DRAFT_01058</name>
</gene>
<feature type="transmembrane region" description="Helical" evidence="12">
    <location>
        <begin position="20"/>
        <end position="41"/>
    </location>
</feature>
<dbReference type="GO" id="GO:0140114">
    <property type="term" value="P:cellular detoxification of fluoride"/>
    <property type="evidence" value="ECO:0007669"/>
    <property type="project" value="UniProtKB-UniRule"/>
</dbReference>
<comment type="activity regulation">
    <text evidence="12">Na(+) is not transported, but it plays an essential structural role and its presence is essential for fluoride channel function.</text>
</comment>
<comment type="subcellular location">
    <subcellularLocation>
        <location evidence="1 12">Cell membrane</location>
        <topology evidence="1 12">Multi-pass membrane protein</topology>
    </subcellularLocation>
</comment>
<keyword evidence="14" id="KW-1185">Reference proteome</keyword>